<gene>
    <name evidence="3" type="ORF">GLOIN_2v1767687</name>
</gene>
<protein>
    <recommendedName>
        <fullName evidence="2">C2H2-type domain-containing protein</fullName>
    </recommendedName>
</protein>
<dbReference type="GO" id="GO:0008270">
    <property type="term" value="F:zinc ion binding"/>
    <property type="evidence" value="ECO:0007669"/>
    <property type="project" value="UniProtKB-KW"/>
</dbReference>
<evidence type="ECO:0000259" key="2">
    <source>
        <dbReference type="PROSITE" id="PS50157"/>
    </source>
</evidence>
<name>A0A2P4QJ02_RHIID</name>
<evidence type="ECO:0000313" key="3">
    <source>
        <dbReference type="EMBL" id="POG77625.1"/>
    </source>
</evidence>
<proteinExistence type="predicted"/>
<accession>A0A2P4QJ02</accession>
<dbReference type="EMBL" id="AUPC02000039">
    <property type="protein sequence ID" value="POG77625.1"/>
    <property type="molecule type" value="Genomic_DNA"/>
</dbReference>
<feature type="domain" description="C2H2-type" evidence="2">
    <location>
        <begin position="13"/>
        <end position="41"/>
    </location>
</feature>
<keyword evidence="1" id="KW-0479">Metal-binding</keyword>
<dbReference type="InterPro" id="IPR013087">
    <property type="entry name" value="Znf_C2H2_type"/>
</dbReference>
<organism evidence="3 4">
    <name type="scientific">Rhizophagus irregularis (strain DAOM 181602 / DAOM 197198 / MUCL 43194)</name>
    <name type="common">Arbuscular mycorrhizal fungus</name>
    <name type="synonym">Glomus intraradices</name>
    <dbReference type="NCBI Taxonomy" id="747089"/>
    <lineage>
        <taxon>Eukaryota</taxon>
        <taxon>Fungi</taxon>
        <taxon>Fungi incertae sedis</taxon>
        <taxon>Mucoromycota</taxon>
        <taxon>Glomeromycotina</taxon>
        <taxon>Glomeromycetes</taxon>
        <taxon>Glomerales</taxon>
        <taxon>Glomeraceae</taxon>
        <taxon>Rhizophagus</taxon>
    </lineage>
</organism>
<dbReference type="AlphaFoldDB" id="A0A2P4QJ02"/>
<evidence type="ECO:0000256" key="1">
    <source>
        <dbReference type="PROSITE-ProRule" id="PRU00042"/>
    </source>
</evidence>
<reference evidence="3 4" key="1">
    <citation type="journal article" date="2013" name="Proc. Natl. Acad. Sci. U.S.A.">
        <title>Genome of an arbuscular mycorrhizal fungus provides insight into the oldest plant symbiosis.</title>
        <authorList>
            <person name="Tisserant E."/>
            <person name="Malbreil M."/>
            <person name="Kuo A."/>
            <person name="Kohler A."/>
            <person name="Symeonidi A."/>
            <person name="Balestrini R."/>
            <person name="Charron P."/>
            <person name="Duensing N."/>
            <person name="Frei Dit Frey N."/>
            <person name="Gianinazzi-Pearson V."/>
            <person name="Gilbert L.B."/>
            <person name="Handa Y."/>
            <person name="Herr J.R."/>
            <person name="Hijri M."/>
            <person name="Koul R."/>
            <person name="Kawaguchi M."/>
            <person name="Krajinski F."/>
            <person name="Lammers P.J."/>
            <person name="Masclaux F.G."/>
            <person name="Murat C."/>
            <person name="Morin E."/>
            <person name="Ndikumana S."/>
            <person name="Pagni M."/>
            <person name="Petitpierre D."/>
            <person name="Requena N."/>
            <person name="Rosikiewicz P."/>
            <person name="Riley R."/>
            <person name="Saito K."/>
            <person name="San Clemente H."/>
            <person name="Shapiro H."/>
            <person name="van Tuinen D."/>
            <person name="Becard G."/>
            <person name="Bonfante P."/>
            <person name="Paszkowski U."/>
            <person name="Shachar-Hill Y.Y."/>
            <person name="Tuskan G.A."/>
            <person name="Young P.W."/>
            <person name="Sanders I.R."/>
            <person name="Henrissat B."/>
            <person name="Rensing S.A."/>
            <person name="Grigoriev I.V."/>
            <person name="Corradi N."/>
            <person name="Roux C."/>
            <person name="Martin F."/>
        </authorList>
    </citation>
    <scope>NUCLEOTIDE SEQUENCE [LARGE SCALE GENOMIC DNA]</scope>
    <source>
        <strain evidence="3 4">DAOM 197198</strain>
    </source>
</reference>
<dbReference type="PROSITE" id="PS50157">
    <property type="entry name" value="ZINC_FINGER_C2H2_2"/>
    <property type="match status" value="1"/>
</dbReference>
<dbReference type="Proteomes" id="UP000018888">
    <property type="component" value="Unassembled WGS sequence"/>
</dbReference>
<dbReference type="VEuPathDB" id="FungiDB:RhiirFUN_015703"/>
<reference evidence="3 4" key="2">
    <citation type="journal article" date="2018" name="New Phytol.">
        <title>High intraspecific genome diversity in the model arbuscular mycorrhizal symbiont Rhizophagus irregularis.</title>
        <authorList>
            <person name="Chen E.C.H."/>
            <person name="Morin E."/>
            <person name="Beaudet D."/>
            <person name="Noel J."/>
            <person name="Yildirir G."/>
            <person name="Ndikumana S."/>
            <person name="Charron P."/>
            <person name="St-Onge C."/>
            <person name="Giorgi J."/>
            <person name="Kruger M."/>
            <person name="Marton T."/>
            <person name="Ropars J."/>
            <person name="Grigoriev I.V."/>
            <person name="Hainaut M."/>
            <person name="Henrissat B."/>
            <person name="Roux C."/>
            <person name="Martin F."/>
            <person name="Corradi N."/>
        </authorList>
    </citation>
    <scope>NUCLEOTIDE SEQUENCE [LARGE SCALE GENOMIC DNA]</scope>
    <source>
        <strain evidence="3 4">DAOM 197198</strain>
    </source>
</reference>
<comment type="caution">
    <text evidence="3">The sequence shown here is derived from an EMBL/GenBank/DDBJ whole genome shotgun (WGS) entry which is preliminary data.</text>
</comment>
<sequence>MSSTIPLITTSEFSCSACQKIFKKQSGLSLHLTIVKKYNIPRNNLDNLSETNNKNFKNILVYLIHCKLPNGFKKGGRQLVSFACTEHQFFDIFKGYIHHRSNKNIYKCIFRGTIGYQTLSEILNNLLWGRRFYDDLPQHLKNNPLAIVLKIKAKKDAKENYCEAVENLLKFFITQSFISSYKLMPKHKEYTVTLISSGLIVDALHYGLFCHNWWISRPSEKRENPIFLHPIRLHMNSTLLKDLPFRAFLFPLGKLNICVFGIGKSNNNELNFAGTGYKTSFIYTYRKKRCVFVQELEDDYCQVTIYLGNKICNIYVDNNPELVWKEVAILQQYEGKELFGLENNKIQQLVLSTPSCTLEKWNDDDVMRKLQTQFKKLYPFNHNINDRELRAWKSMLKNVGCTKITPFTKKQSECEFWSRSSVPTAVNINKNGYDGKTHILSIIAKKFPYEEIKSNLNVSNDAILYARNHALIHGSGCQFWNKPVITREKLSIEMQEQLQAFLMDKAHVVMSSYKTDAATNEPVHYLKQTKTALWKKYHEQYPDGIQRTTFFTKLEGNKYIYRENLGGLCLTCQKYGYEIFSDLIEYINKYITQSYIQTSRLLYAFNQCTESHTLTCNECQEFFNFFADIKTHSNETNYNDLLDMKEHLLYYLAHQTRKVYLNTQFNANLLALDEKTALFLVDYKMKILPKTARETKSDWFGKKGWSLHSILVYTTIPTSTKLQVQAFDHWSPDT</sequence>
<evidence type="ECO:0000313" key="4">
    <source>
        <dbReference type="Proteomes" id="UP000018888"/>
    </source>
</evidence>
<keyword evidence="1" id="KW-0863">Zinc-finger</keyword>
<dbReference type="VEuPathDB" id="FungiDB:RhiirFUN_008537"/>
<keyword evidence="1" id="KW-0862">Zinc</keyword>
<keyword evidence="4" id="KW-1185">Reference proteome</keyword>